<dbReference type="AlphaFoldDB" id="A0AAN7W9C2"/>
<dbReference type="EMBL" id="JAVRQU010000007">
    <property type="protein sequence ID" value="KAK5700458.1"/>
    <property type="molecule type" value="Genomic_DNA"/>
</dbReference>
<proteinExistence type="predicted"/>
<gene>
    <name evidence="2" type="ORF">LTR97_004975</name>
</gene>
<feature type="region of interest" description="Disordered" evidence="1">
    <location>
        <begin position="1"/>
        <end position="30"/>
    </location>
</feature>
<comment type="caution">
    <text evidence="2">The sequence shown here is derived from an EMBL/GenBank/DDBJ whole genome shotgun (WGS) entry which is preliminary data.</text>
</comment>
<organism evidence="2 3">
    <name type="scientific">Elasticomyces elasticus</name>
    <dbReference type="NCBI Taxonomy" id="574655"/>
    <lineage>
        <taxon>Eukaryota</taxon>
        <taxon>Fungi</taxon>
        <taxon>Dikarya</taxon>
        <taxon>Ascomycota</taxon>
        <taxon>Pezizomycotina</taxon>
        <taxon>Dothideomycetes</taxon>
        <taxon>Dothideomycetidae</taxon>
        <taxon>Mycosphaerellales</taxon>
        <taxon>Teratosphaeriaceae</taxon>
        <taxon>Elasticomyces</taxon>
    </lineage>
</organism>
<sequence length="140" mass="15554">MASGCTNDDGNTDVGCGEEEVESNQLQNHTTRANFRKYPQLLAFRDGLGMQQQWKDDIHLQIGPANHAVTIDGGKRTADPQAFSKASTLYLREPRALGIRAITGDWVREKDVGVYGKALAKTSRDYMKLLEIMEIASEHC</sequence>
<evidence type="ECO:0000313" key="3">
    <source>
        <dbReference type="Proteomes" id="UP001310594"/>
    </source>
</evidence>
<dbReference type="Proteomes" id="UP001310594">
    <property type="component" value="Unassembled WGS sequence"/>
</dbReference>
<reference evidence="2" key="1">
    <citation type="submission" date="2023-08" db="EMBL/GenBank/DDBJ databases">
        <title>Black Yeasts Isolated from many extreme environments.</title>
        <authorList>
            <person name="Coleine C."/>
            <person name="Stajich J.E."/>
            <person name="Selbmann L."/>
        </authorList>
    </citation>
    <scope>NUCLEOTIDE SEQUENCE</scope>
    <source>
        <strain evidence="2">CCFEE 5810</strain>
    </source>
</reference>
<evidence type="ECO:0000256" key="1">
    <source>
        <dbReference type="SAM" id="MobiDB-lite"/>
    </source>
</evidence>
<evidence type="ECO:0000313" key="2">
    <source>
        <dbReference type="EMBL" id="KAK5700458.1"/>
    </source>
</evidence>
<name>A0AAN7W9C2_9PEZI</name>
<accession>A0AAN7W9C2</accession>
<protein>
    <submittedName>
        <fullName evidence="2">Uncharacterized protein</fullName>
    </submittedName>
</protein>